<organism evidence="8 9">
    <name type="scientific">Mycena rosella</name>
    <name type="common">Pink bonnet</name>
    <name type="synonym">Agaricus rosellus</name>
    <dbReference type="NCBI Taxonomy" id="1033263"/>
    <lineage>
        <taxon>Eukaryota</taxon>
        <taxon>Fungi</taxon>
        <taxon>Dikarya</taxon>
        <taxon>Basidiomycota</taxon>
        <taxon>Agaricomycotina</taxon>
        <taxon>Agaricomycetes</taxon>
        <taxon>Agaricomycetidae</taxon>
        <taxon>Agaricales</taxon>
        <taxon>Marasmiineae</taxon>
        <taxon>Mycenaceae</taxon>
        <taxon>Mycena</taxon>
    </lineage>
</organism>
<feature type="transmembrane region" description="Helical" evidence="6">
    <location>
        <begin position="131"/>
        <end position="149"/>
    </location>
</feature>
<dbReference type="PANTHER" id="PTHR23504">
    <property type="entry name" value="MAJOR FACILITATOR SUPERFAMILY DOMAIN-CONTAINING PROTEIN 10"/>
    <property type="match status" value="1"/>
</dbReference>
<dbReference type="Gene3D" id="1.20.1250.20">
    <property type="entry name" value="MFS general substrate transporter like domains"/>
    <property type="match status" value="1"/>
</dbReference>
<sequence length="512" mass="55443">MCRTDRRWLSSSQEPYQVTFSTLPGLSSTFQQMSDVTEALHPESVAVLRKRTPLPKLQVFILLFIQFSEPITALVIYPFVIQLVRDTGVTGGEESKNGYFAGILESVFFLAECLTVVYFGRASDRYGRRPVLLFGPIGLALAMLGFGLSKRFWSLVVFRCIQGAFNGNIGVSKSVMAEISDSTNIAEIYSLLPFMWTVGATLGPLIGGTLANPAVRYPDTLGKIPILREFPYLLPCATAGALAFCAFVFGVFGLKETLPSAIAYQKKSQRGTEIEPLLSDSSVAPEGEPSTDAVPPLRALFVRPVLIALLNHGLLCFCQMSYDVLIPLVYATPIELGGLGLSPLYIGRIMGLSGFLNIFLQLFISAKAIRRFGPRKIFITAFCCISLCFLAYPFLNLFARRAGKVDAATICVIVFQMVSSFIIFPTFACTQIFIVDSAPTPNSLGGVNGLAQMVASTLRSVAPSVAASLFATSVSHHLLGGNFVFFLLCGFSLCGLRASLLLPTKLRSEGGA</sequence>
<dbReference type="InterPro" id="IPR011701">
    <property type="entry name" value="MFS"/>
</dbReference>
<gene>
    <name evidence="8" type="ORF">B0H17DRAFT_1065447</name>
</gene>
<feature type="transmembrane region" description="Helical" evidence="6">
    <location>
        <begin position="99"/>
        <end position="119"/>
    </location>
</feature>
<dbReference type="InterPro" id="IPR020846">
    <property type="entry name" value="MFS_dom"/>
</dbReference>
<accession>A0AAD7GDU9</accession>
<feature type="transmembrane region" description="Helical" evidence="6">
    <location>
        <begin position="188"/>
        <end position="211"/>
    </location>
</feature>
<reference evidence="8" key="1">
    <citation type="submission" date="2023-03" db="EMBL/GenBank/DDBJ databases">
        <title>Massive genome expansion in bonnet fungi (Mycena s.s.) driven by repeated elements and novel gene families across ecological guilds.</title>
        <authorList>
            <consortium name="Lawrence Berkeley National Laboratory"/>
            <person name="Harder C.B."/>
            <person name="Miyauchi S."/>
            <person name="Viragh M."/>
            <person name="Kuo A."/>
            <person name="Thoen E."/>
            <person name="Andreopoulos B."/>
            <person name="Lu D."/>
            <person name="Skrede I."/>
            <person name="Drula E."/>
            <person name="Henrissat B."/>
            <person name="Morin E."/>
            <person name="Kohler A."/>
            <person name="Barry K."/>
            <person name="LaButti K."/>
            <person name="Morin E."/>
            <person name="Salamov A."/>
            <person name="Lipzen A."/>
            <person name="Mereny Z."/>
            <person name="Hegedus B."/>
            <person name="Baldrian P."/>
            <person name="Stursova M."/>
            <person name="Weitz H."/>
            <person name="Taylor A."/>
            <person name="Grigoriev I.V."/>
            <person name="Nagy L.G."/>
            <person name="Martin F."/>
            <person name="Kauserud H."/>
        </authorList>
    </citation>
    <scope>NUCLEOTIDE SEQUENCE</scope>
    <source>
        <strain evidence="8">CBHHK067</strain>
    </source>
</reference>
<dbReference type="Proteomes" id="UP001221757">
    <property type="component" value="Unassembled WGS sequence"/>
</dbReference>
<evidence type="ECO:0000313" key="9">
    <source>
        <dbReference type="Proteomes" id="UP001221757"/>
    </source>
</evidence>
<evidence type="ECO:0000256" key="1">
    <source>
        <dbReference type="ARBA" id="ARBA00004141"/>
    </source>
</evidence>
<feature type="transmembrane region" description="Helical" evidence="6">
    <location>
        <begin position="232"/>
        <end position="254"/>
    </location>
</feature>
<dbReference type="PANTHER" id="PTHR23504:SF15">
    <property type="entry name" value="MAJOR FACILITATOR SUPERFAMILY (MFS) PROFILE DOMAIN-CONTAINING PROTEIN"/>
    <property type="match status" value="1"/>
</dbReference>
<dbReference type="SUPFAM" id="SSF103473">
    <property type="entry name" value="MFS general substrate transporter"/>
    <property type="match status" value="1"/>
</dbReference>
<dbReference type="EMBL" id="JARKIE010000067">
    <property type="protein sequence ID" value="KAJ7690065.1"/>
    <property type="molecule type" value="Genomic_DNA"/>
</dbReference>
<evidence type="ECO:0000256" key="5">
    <source>
        <dbReference type="ARBA" id="ARBA00023136"/>
    </source>
</evidence>
<evidence type="ECO:0000313" key="8">
    <source>
        <dbReference type="EMBL" id="KAJ7690065.1"/>
    </source>
</evidence>
<feature type="transmembrane region" description="Helical" evidence="6">
    <location>
        <begin position="483"/>
        <end position="502"/>
    </location>
</feature>
<name>A0AAD7GDU9_MYCRO</name>
<keyword evidence="4 6" id="KW-1133">Transmembrane helix</keyword>
<dbReference type="GO" id="GO:0016020">
    <property type="term" value="C:membrane"/>
    <property type="evidence" value="ECO:0007669"/>
    <property type="project" value="UniProtKB-SubCell"/>
</dbReference>
<evidence type="ECO:0000259" key="7">
    <source>
        <dbReference type="PROSITE" id="PS50850"/>
    </source>
</evidence>
<dbReference type="Pfam" id="PF07690">
    <property type="entry name" value="MFS_1"/>
    <property type="match status" value="1"/>
</dbReference>
<dbReference type="InterPro" id="IPR036259">
    <property type="entry name" value="MFS_trans_sf"/>
</dbReference>
<dbReference type="GO" id="GO:0022857">
    <property type="term" value="F:transmembrane transporter activity"/>
    <property type="evidence" value="ECO:0007669"/>
    <property type="project" value="InterPro"/>
</dbReference>
<evidence type="ECO:0000256" key="3">
    <source>
        <dbReference type="ARBA" id="ARBA00022692"/>
    </source>
</evidence>
<protein>
    <submittedName>
        <fullName evidence="8">Major facilitator superfamily domain-containing protein</fullName>
    </submittedName>
</protein>
<keyword evidence="5 6" id="KW-0472">Membrane</keyword>
<comment type="caution">
    <text evidence="8">The sequence shown here is derived from an EMBL/GenBank/DDBJ whole genome shotgun (WGS) entry which is preliminary data.</text>
</comment>
<evidence type="ECO:0000256" key="2">
    <source>
        <dbReference type="ARBA" id="ARBA00022448"/>
    </source>
</evidence>
<feature type="transmembrane region" description="Helical" evidence="6">
    <location>
        <begin position="407"/>
        <end position="435"/>
    </location>
</feature>
<comment type="subcellular location">
    <subcellularLocation>
        <location evidence="1">Membrane</location>
        <topology evidence="1">Multi-pass membrane protein</topology>
    </subcellularLocation>
</comment>
<dbReference type="PROSITE" id="PS50850">
    <property type="entry name" value="MFS"/>
    <property type="match status" value="1"/>
</dbReference>
<feature type="domain" description="Major facilitator superfamily (MFS) profile" evidence="7">
    <location>
        <begin position="58"/>
        <end position="507"/>
    </location>
</feature>
<proteinExistence type="predicted"/>
<keyword evidence="9" id="KW-1185">Reference proteome</keyword>
<feature type="transmembrane region" description="Helical" evidence="6">
    <location>
        <begin position="447"/>
        <end position="471"/>
    </location>
</feature>
<evidence type="ECO:0000256" key="6">
    <source>
        <dbReference type="SAM" id="Phobius"/>
    </source>
</evidence>
<feature type="transmembrane region" description="Helical" evidence="6">
    <location>
        <begin position="59"/>
        <end position="79"/>
    </location>
</feature>
<keyword evidence="2" id="KW-0813">Transport</keyword>
<feature type="transmembrane region" description="Helical" evidence="6">
    <location>
        <begin position="377"/>
        <end position="395"/>
    </location>
</feature>
<evidence type="ECO:0000256" key="4">
    <source>
        <dbReference type="ARBA" id="ARBA00022989"/>
    </source>
</evidence>
<dbReference type="AlphaFoldDB" id="A0AAD7GDU9"/>
<keyword evidence="3 6" id="KW-0812">Transmembrane</keyword>